<name>A0AAV9NCI2_9EURO</name>
<organism evidence="1 2">
    <name type="scientific">Exophiala bonariae</name>
    <dbReference type="NCBI Taxonomy" id="1690606"/>
    <lineage>
        <taxon>Eukaryota</taxon>
        <taxon>Fungi</taxon>
        <taxon>Dikarya</taxon>
        <taxon>Ascomycota</taxon>
        <taxon>Pezizomycotina</taxon>
        <taxon>Eurotiomycetes</taxon>
        <taxon>Chaetothyriomycetidae</taxon>
        <taxon>Chaetothyriales</taxon>
        <taxon>Herpotrichiellaceae</taxon>
        <taxon>Exophiala</taxon>
    </lineage>
</organism>
<dbReference type="AlphaFoldDB" id="A0AAV9NCI2"/>
<protein>
    <submittedName>
        <fullName evidence="1">Uncharacterized protein</fullName>
    </submittedName>
</protein>
<dbReference type="GeneID" id="89970003"/>
<dbReference type="Proteomes" id="UP001358417">
    <property type="component" value="Unassembled WGS sequence"/>
</dbReference>
<proteinExistence type="predicted"/>
<dbReference type="RefSeq" id="XP_064706950.1">
    <property type="nucleotide sequence ID" value="XM_064845405.1"/>
</dbReference>
<comment type="caution">
    <text evidence="1">The sequence shown here is derived from an EMBL/GenBank/DDBJ whole genome shotgun (WGS) entry which is preliminary data.</text>
</comment>
<gene>
    <name evidence="1" type="ORF">LTR84_001787</name>
</gene>
<evidence type="ECO:0000313" key="1">
    <source>
        <dbReference type="EMBL" id="KAK5053825.1"/>
    </source>
</evidence>
<evidence type="ECO:0000313" key="2">
    <source>
        <dbReference type="Proteomes" id="UP001358417"/>
    </source>
</evidence>
<sequence>MQALSIYLLVRMGEGETDHQTHDSLLLATVTVNNCVTAISHANPGPLQAATISKAAGKIGFLRNQDEVIYSVVNLLVYESVVPCDPKTELILAPLPAKKQLWEAGDAMLWKAEVEREHGAPTDFALAASGELVKLAEGYHSLQIWEEALVQARSPSTTPIQLLLAANNSTHKTLKYLELTTICSEADKRYQNNCCCHGGGSGMNVRVLVVDGVSNLPAEADGAIVVGGSNAAISATYFSAKAGARAAIHHDCGIGRDEAGVRGLLWAEHHGMAMAAVATDSARVGDGADMFQRGIISRVNKLAAMCGVKNGQTVEQAVELLRSAPWPHANVEALVEGRAFIHGVLCIDSISLATLGHAGLVVASGSHGGAIAAGMTRSFRPRLVFFNDAGFGADRAGAASLPVLDSEGVAAATVAADSACIGDGRSTLTEGIISAVNETAYRLGARVGDTALEVARIALERV</sequence>
<keyword evidence="2" id="KW-1185">Reference proteome</keyword>
<accession>A0AAV9NCI2</accession>
<dbReference type="EMBL" id="JAVRRD010000011">
    <property type="protein sequence ID" value="KAK5053825.1"/>
    <property type="molecule type" value="Genomic_DNA"/>
</dbReference>
<reference evidence="1 2" key="1">
    <citation type="submission" date="2023-08" db="EMBL/GenBank/DDBJ databases">
        <title>Black Yeasts Isolated from many extreme environments.</title>
        <authorList>
            <person name="Coleine C."/>
            <person name="Stajich J.E."/>
            <person name="Selbmann L."/>
        </authorList>
    </citation>
    <scope>NUCLEOTIDE SEQUENCE [LARGE SCALE GENOMIC DNA]</scope>
    <source>
        <strain evidence="1 2">CCFEE 5792</strain>
    </source>
</reference>